<evidence type="ECO:0000256" key="1">
    <source>
        <dbReference type="ARBA" id="ARBA00004141"/>
    </source>
</evidence>
<feature type="transmembrane region" description="Helical" evidence="8">
    <location>
        <begin position="233"/>
        <end position="257"/>
    </location>
</feature>
<dbReference type="EMBL" id="CAJNOC010006188">
    <property type="protein sequence ID" value="CAF1072043.1"/>
    <property type="molecule type" value="Genomic_DNA"/>
</dbReference>
<dbReference type="Pfam" id="PF00001">
    <property type="entry name" value="7tm_1"/>
    <property type="match status" value="1"/>
</dbReference>
<dbReference type="PANTHER" id="PTHR24243:SF233">
    <property type="entry name" value="THYROTROPIN-RELEASING HORMONE RECEPTOR"/>
    <property type="match status" value="1"/>
</dbReference>
<dbReference type="InterPro" id="IPR000276">
    <property type="entry name" value="GPCR_Rhodpsn"/>
</dbReference>
<keyword evidence="4" id="KW-0297">G-protein coupled receptor</keyword>
<name>A0A814M346_9BILA</name>
<sequence>MNSTIIQEDTAYIGWATKLANSALFYGFIILSPMGVILNILQTIIFQMKRFKKTLMGFYFTINCATYVIIIIYMTVFNFSPLYKVNFTNVSDISCKMYYFFMRSFHQINSWVNVVIVADRLLFILYPNKFKFQKNKKIISLILFGLLIFTFACNSPNLFFYLRLGINPMTNSTTRSCTGDYSSLLSRGIMSILFRTTIPFIIMLIMNIILIYKVLKSKNKMRADKNLSQDLKFSFTVIATTFTFLICLLPNVVYVFISHIFQVDDSIKQRQTYTAYLFALEIMTSLGYFVNYWLNIVVQIIFNNLFKNEFFRIFGSLFKKNINQTSSMENSSNIKNTKSSRKT</sequence>
<evidence type="ECO:0000256" key="5">
    <source>
        <dbReference type="ARBA" id="ARBA00023136"/>
    </source>
</evidence>
<dbReference type="AlphaFoldDB" id="A0A814M346"/>
<evidence type="ECO:0000313" key="10">
    <source>
        <dbReference type="EMBL" id="CAF1072043.1"/>
    </source>
</evidence>
<dbReference type="Proteomes" id="UP000663879">
    <property type="component" value="Unassembled WGS sequence"/>
</dbReference>
<comment type="caution">
    <text evidence="10">The sequence shown here is derived from an EMBL/GenBank/DDBJ whole genome shotgun (WGS) entry which is preliminary data.</text>
</comment>
<evidence type="ECO:0000259" key="9">
    <source>
        <dbReference type="PROSITE" id="PS50262"/>
    </source>
</evidence>
<keyword evidence="11" id="KW-1185">Reference proteome</keyword>
<dbReference type="Gene3D" id="1.20.1070.10">
    <property type="entry name" value="Rhodopsin 7-helix transmembrane proteins"/>
    <property type="match status" value="1"/>
</dbReference>
<feature type="transmembrane region" description="Helical" evidence="8">
    <location>
        <begin position="58"/>
        <end position="79"/>
    </location>
</feature>
<proteinExistence type="predicted"/>
<reference evidence="10" key="1">
    <citation type="submission" date="2021-02" db="EMBL/GenBank/DDBJ databases">
        <authorList>
            <person name="Nowell W R."/>
        </authorList>
    </citation>
    <scope>NUCLEOTIDE SEQUENCE</scope>
    <source>
        <strain evidence="10">Ploen Becks lab</strain>
    </source>
</reference>
<evidence type="ECO:0000256" key="8">
    <source>
        <dbReference type="SAM" id="Phobius"/>
    </source>
</evidence>
<dbReference type="GO" id="GO:0004930">
    <property type="term" value="F:G protein-coupled receptor activity"/>
    <property type="evidence" value="ECO:0007669"/>
    <property type="project" value="UniProtKB-KW"/>
</dbReference>
<feature type="transmembrane region" description="Helical" evidence="8">
    <location>
        <begin position="277"/>
        <end position="302"/>
    </location>
</feature>
<organism evidence="10 11">
    <name type="scientific">Brachionus calyciflorus</name>
    <dbReference type="NCBI Taxonomy" id="104777"/>
    <lineage>
        <taxon>Eukaryota</taxon>
        <taxon>Metazoa</taxon>
        <taxon>Spiralia</taxon>
        <taxon>Gnathifera</taxon>
        <taxon>Rotifera</taxon>
        <taxon>Eurotatoria</taxon>
        <taxon>Monogononta</taxon>
        <taxon>Pseudotrocha</taxon>
        <taxon>Ploima</taxon>
        <taxon>Brachionidae</taxon>
        <taxon>Brachionus</taxon>
    </lineage>
</organism>
<keyword evidence="6" id="KW-0675">Receptor</keyword>
<feature type="transmembrane region" description="Helical" evidence="8">
    <location>
        <begin position="138"/>
        <end position="162"/>
    </location>
</feature>
<keyword evidence="7" id="KW-0807">Transducer</keyword>
<dbReference type="SUPFAM" id="SSF81321">
    <property type="entry name" value="Family A G protein-coupled receptor-like"/>
    <property type="match status" value="1"/>
</dbReference>
<gene>
    <name evidence="10" type="ORF">OXX778_LOCUS19776</name>
</gene>
<keyword evidence="3 8" id="KW-1133">Transmembrane helix</keyword>
<evidence type="ECO:0000256" key="2">
    <source>
        <dbReference type="ARBA" id="ARBA00022692"/>
    </source>
</evidence>
<feature type="transmembrane region" description="Helical" evidence="8">
    <location>
        <begin position="192"/>
        <end position="212"/>
    </location>
</feature>
<feature type="domain" description="G-protein coupled receptors family 1 profile" evidence="9">
    <location>
        <begin position="38"/>
        <end position="299"/>
    </location>
</feature>
<dbReference type="GO" id="GO:0005886">
    <property type="term" value="C:plasma membrane"/>
    <property type="evidence" value="ECO:0007669"/>
    <property type="project" value="TreeGrafter"/>
</dbReference>
<protein>
    <recommendedName>
        <fullName evidence="9">G-protein coupled receptors family 1 profile domain-containing protein</fullName>
    </recommendedName>
</protein>
<keyword evidence="2 8" id="KW-0812">Transmembrane</keyword>
<evidence type="ECO:0000313" key="11">
    <source>
        <dbReference type="Proteomes" id="UP000663879"/>
    </source>
</evidence>
<feature type="transmembrane region" description="Helical" evidence="8">
    <location>
        <begin position="108"/>
        <end position="126"/>
    </location>
</feature>
<dbReference type="PANTHER" id="PTHR24243">
    <property type="entry name" value="G-PROTEIN COUPLED RECEPTOR"/>
    <property type="match status" value="1"/>
</dbReference>
<evidence type="ECO:0000256" key="6">
    <source>
        <dbReference type="ARBA" id="ARBA00023170"/>
    </source>
</evidence>
<evidence type="ECO:0000256" key="4">
    <source>
        <dbReference type="ARBA" id="ARBA00023040"/>
    </source>
</evidence>
<evidence type="ECO:0000256" key="7">
    <source>
        <dbReference type="ARBA" id="ARBA00023224"/>
    </source>
</evidence>
<evidence type="ECO:0000256" key="3">
    <source>
        <dbReference type="ARBA" id="ARBA00022989"/>
    </source>
</evidence>
<comment type="subcellular location">
    <subcellularLocation>
        <location evidence="1">Membrane</location>
        <topology evidence="1">Multi-pass membrane protein</topology>
    </subcellularLocation>
</comment>
<dbReference type="PROSITE" id="PS50262">
    <property type="entry name" value="G_PROTEIN_RECEP_F1_2"/>
    <property type="match status" value="1"/>
</dbReference>
<accession>A0A814M346</accession>
<feature type="transmembrane region" description="Helical" evidence="8">
    <location>
        <begin position="23"/>
        <end position="46"/>
    </location>
</feature>
<dbReference type="InterPro" id="IPR017452">
    <property type="entry name" value="GPCR_Rhodpsn_7TM"/>
</dbReference>
<keyword evidence="5 8" id="KW-0472">Membrane</keyword>